<comment type="subcellular location">
    <subcellularLocation>
        <location evidence="6">Cytoplasm</location>
    </subcellularLocation>
</comment>
<comment type="similarity">
    <text evidence="6">Belongs to the NAD kinase family.</text>
</comment>
<name>Q6N4G3_RHOPA</name>
<dbReference type="InterPro" id="IPR017438">
    <property type="entry name" value="ATP-NAD_kinase_N"/>
</dbReference>
<feature type="binding site" evidence="6">
    <location>
        <begin position="187"/>
        <end position="188"/>
    </location>
    <ligand>
        <name>NAD(+)</name>
        <dbReference type="ChEBI" id="CHEBI:57540"/>
    </ligand>
</feature>
<feature type="binding site" evidence="6">
    <location>
        <position position="217"/>
    </location>
    <ligand>
        <name>NAD(+)</name>
        <dbReference type="ChEBI" id="CHEBI:57540"/>
    </ligand>
</feature>
<dbReference type="eggNOG" id="COG0061">
    <property type="taxonomic scope" value="Bacteria"/>
</dbReference>
<dbReference type="PANTHER" id="PTHR20275">
    <property type="entry name" value="NAD KINASE"/>
    <property type="match status" value="1"/>
</dbReference>
<feature type="active site" description="Proton acceptor" evidence="6">
    <location>
        <position position="117"/>
    </location>
</feature>
<feature type="binding site" evidence="6">
    <location>
        <begin position="117"/>
        <end position="118"/>
    </location>
    <ligand>
        <name>NAD(+)</name>
        <dbReference type="ChEBI" id="CHEBI:57540"/>
    </ligand>
</feature>
<dbReference type="Pfam" id="PF01513">
    <property type="entry name" value="NAD_kinase"/>
    <property type="match status" value="1"/>
</dbReference>
<dbReference type="FunFam" id="2.60.200.30:FF:000031">
    <property type="entry name" value="Blr5515 protein"/>
    <property type="match status" value="1"/>
</dbReference>
<evidence type="ECO:0000256" key="1">
    <source>
        <dbReference type="ARBA" id="ARBA00022679"/>
    </source>
</evidence>
<reference evidence="8" key="1">
    <citation type="journal article" date="2004" name="Nat. Biotechnol.">
        <title>Complete genome sequence of the metabolically versatile photosynthetic bacterium Rhodopseudomonas palustris.</title>
        <authorList>
            <person name="Larimer F.W."/>
            <person name="Chain P."/>
            <person name="Hauser L."/>
            <person name="Lamerdin J."/>
            <person name="Malfatti S."/>
            <person name="Do L."/>
            <person name="Land M.L."/>
            <person name="Pelletier D.A."/>
            <person name="Beatty J.T."/>
            <person name="Lang A.S."/>
            <person name="Tabita F.R."/>
            <person name="Gibson J.L."/>
            <person name="Hanson T.E."/>
            <person name="Bobst C."/>
            <person name="Torres J.L."/>
            <person name="Peres C."/>
            <person name="Harrison F.H."/>
            <person name="Gibson J."/>
            <person name="Harwood C.S."/>
        </authorList>
    </citation>
    <scope>NUCLEOTIDE SEQUENCE [LARGE SCALE GENOMIC DNA]</scope>
    <source>
        <strain evidence="8">CGA009</strain>
    </source>
</reference>
<dbReference type="PANTHER" id="PTHR20275:SF0">
    <property type="entry name" value="NAD KINASE"/>
    <property type="match status" value="1"/>
</dbReference>
<dbReference type="HAMAP" id="MF_00361">
    <property type="entry name" value="NAD_kinase"/>
    <property type="match status" value="1"/>
</dbReference>
<feature type="region of interest" description="Disordered" evidence="7">
    <location>
        <begin position="23"/>
        <end position="73"/>
    </location>
</feature>
<dbReference type="Gene3D" id="2.60.200.30">
    <property type="entry name" value="Probable inorganic polyphosphate/atp-NAD kinase, domain 2"/>
    <property type="match status" value="1"/>
</dbReference>
<dbReference type="HOGENOM" id="CLU_073319_0_0_5"/>
<dbReference type="GO" id="GO:0005524">
    <property type="term" value="F:ATP binding"/>
    <property type="evidence" value="ECO:0007669"/>
    <property type="project" value="UniProtKB-KW"/>
</dbReference>
<dbReference type="Gene3D" id="3.40.50.10330">
    <property type="entry name" value="Probable inorganic polyphosphate/atp-NAD kinase, domain 1"/>
    <property type="match status" value="1"/>
</dbReference>
<comment type="caution">
    <text evidence="6">Lacks conserved residue(s) required for the propagation of feature annotation.</text>
</comment>
<keyword evidence="6" id="KW-0067">ATP-binding</keyword>
<dbReference type="PhylomeDB" id="Q6N4G3"/>
<feature type="compositionally biased region" description="Basic residues" evidence="7">
    <location>
        <begin position="36"/>
        <end position="51"/>
    </location>
</feature>
<dbReference type="GO" id="GO:0005737">
    <property type="term" value="C:cytoplasm"/>
    <property type="evidence" value="ECO:0007669"/>
    <property type="project" value="UniProtKB-SubCell"/>
</dbReference>
<dbReference type="InterPro" id="IPR002504">
    <property type="entry name" value="NADK"/>
</dbReference>
<dbReference type="GO" id="GO:0006741">
    <property type="term" value="P:NADP+ biosynthetic process"/>
    <property type="evidence" value="ECO:0007669"/>
    <property type="project" value="UniProtKB-UniRule"/>
</dbReference>
<dbReference type="EC" id="2.7.1.23" evidence="6"/>
<evidence type="ECO:0000256" key="3">
    <source>
        <dbReference type="ARBA" id="ARBA00022857"/>
    </source>
</evidence>
<keyword evidence="1 6" id="KW-0808">Transferase</keyword>
<keyword evidence="6" id="KW-0547">Nucleotide-binding</keyword>
<dbReference type="GO" id="GO:0019674">
    <property type="term" value="P:NAD+ metabolic process"/>
    <property type="evidence" value="ECO:0007669"/>
    <property type="project" value="InterPro"/>
</dbReference>
<evidence type="ECO:0000256" key="5">
    <source>
        <dbReference type="ARBA" id="ARBA00047925"/>
    </source>
</evidence>
<proteinExistence type="inferred from homology"/>
<evidence type="ECO:0000256" key="6">
    <source>
        <dbReference type="HAMAP-Rule" id="MF_00361"/>
    </source>
</evidence>
<evidence type="ECO:0000256" key="4">
    <source>
        <dbReference type="ARBA" id="ARBA00023027"/>
    </source>
</evidence>
<dbReference type="EMBL" id="BX572603">
    <property type="protein sequence ID" value="CAE28815.1"/>
    <property type="molecule type" value="Genomic_DNA"/>
</dbReference>
<dbReference type="GO" id="GO:0046872">
    <property type="term" value="F:metal ion binding"/>
    <property type="evidence" value="ECO:0007669"/>
    <property type="project" value="UniProtKB-UniRule"/>
</dbReference>
<dbReference type="STRING" id="258594.RPA3374"/>
<keyword evidence="4 6" id="KW-0520">NAD</keyword>
<dbReference type="GO" id="GO:0051287">
    <property type="term" value="F:NAD binding"/>
    <property type="evidence" value="ECO:0007669"/>
    <property type="project" value="UniProtKB-ARBA"/>
</dbReference>
<dbReference type="InterPro" id="IPR017437">
    <property type="entry name" value="ATP-NAD_kinase_PpnK-typ_C"/>
</dbReference>
<sequence length="328" mass="36480">MNCWSCTLAPRWRRRPPRLLASTPLGRSYRPATVRGGRHHDRLSAARRRQRPLSMSTFARQGRDPSPRPASPRIATDRIAFVASTSAEAQAAMAQLVQLYGNAEPHEADVVVALGGDGLMLQTLHQQMHSGKPIYGMHRGTVGFLMNEYSTVDLRARLAAARETVIHPLLMRATDIYGEVHIHHAINEVSLFRQSHQAARLRISIDERERMSELVADGIMVATPAGSTAYNLSAQGPILPINAQLLALTPISAFRPRRWRGALLPDTAYVVIDALEVDKRPVAAVADHDEARDVRRVEVISDKTIAMRMLFDPGHSLEERILSEQFGY</sequence>
<keyword evidence="2 6" id="KW-0418">Kinase</keyword>
<protein>
    <recommendedName>
        <fullName evidence="6">NAD kinase</fullName>
        <ecNumber evidence="6">2.7.1.23</ecNumber>
    </recommendedName>
    <alternativeName>
        <fullName evidence="6">ATP-dependent NAD kinase</fullName>
    </alternativeName>
</protein>
<comment type="catalytic activity">
    <reaction evidence="5 6">
        <text>NAD(+) + ATP = ADP + NADP(+) + H(+)</text>
        <dbReference type="Rhea" id="RHEA:18629"/>
        <dbReference type="ChEBI" id="CHEBI:15378"/>
        <dbReference type="ChEBI" id="CHEBI:30616"/>
        <dbReference type="ChEBI" id="CHEBI:57540"/>
        <dbReference type="ChEBI" id="CHEBI:58349"/>
        <dbReference type="ChEBI" id="CHEBI:456216"/>
        <dbReference type="EC" id="2.7.1.23"/>
    </reaction>
</comment>
<dbReference type="InterPro" id="IPR016064">
    <property type="entry name" value="NAD/diacylglycerol_kinase_sf"/>
</dbReference>
<dbReference type="NCBIfam" id="NF003406">
    <property type="entry name" value="PRK04761.1"/>
    <property type="match status" value="1"/>
</dbReference>
<dbReference type="Pfam" id="PF20143">
    <property type="entry name" value="NAD_kinase_C"/>
    <property type="match status" value="1"/>
</dbReference>
<keyword evidence="3 6" id="KW-0521">NADP</keyword>
<organism evidence="8">
    <name type="scientific">Rhodopseudomonas palustris (strain ATCC BAA-98 / CGA009)</name>
    <dbReference type="NCBI Taxonomy" id="258594"/>
    <lineage>
        <taxon>Bacteria</taxon>
        <taxon>Pseudomonadati</taxon>
        <taxon>Pseudomonadota</taxon>
        <taxon>Alphaproteobacteria</taxon>
        <taxon>Hyphomicrobiales</taxon>
        <taxon>Nitrobacteraceae</taxon>
        <taxon>Rhodopseudomonas</taxon>
    </lineage>
</organism>
<evidence type="ECO:0000256" key="2">
    <source>
        <dbReference type="ARBA" id="ARBA00022777"/>
    </source>
</evidence>
<comment type="cofactor">
    <cofactor evidence="6">
        <name>a divalent metal cation</name>
        <dbReference type="ChEBI" id="CHEBI:60240"/>
    </cofactor>
</comment>
<feature type="binding site" evidence="6">
    <location>
        <begin position="228"/>
        <end position="233"/>
    </location>
    <ligand>
        <name>NAD(+)</name>
        <dbReference type="ChEBI" id="CHEBI:57540"/>
    </ligand>
</feature>
<accession>Q6N4G3</accession>
<dbReference type="GO" id="GO:0003951">
    <property type="term" value="F:NAD+ kinase activity"/>
    <property type="evidence" value="ECO:0007669"/>
    <property type="project" value="UniProtKB-UniRule"/>
</dbReference>
<keyword evidence="6" id="KW-0963">Cytoplasm</keyword>
<evidence type="ECO:0000256" key="7">
    <source>
        <dbReference type="SAM" id="MobiDB-lite"/>
    </source>
</evidence>
<feature type="binding site" evidence="6">
    <location>
        <position position="225"/>
    </location>
    <ligand>
        <name>NAD(+)</name>
        <dbReference type="ChEBI" id="CHEBI:57540"/>
    </ligand>
</feature>
<dbReference type="SUPFAM" id="SSF111331">
    <property type="entry name" value="NAD kinase/diacylglycerol kinase-like"/>
    <property type="match status" value="1"/>
</dbReference>
<gene>
    <name evidence="6" type="primary">nadK</name>
    <name evidence="8" type="ordered locus">RPA3374</name>
</gene>
<comment type="function">
    <text evidence="6">Involved in the regulation of the intracellular balance of NAD and NADP, and is a key enzyme in the biosynthesis of NADP. Catalyzes specifically the phosphorylation on 2'-hydroxyl of the adenosine moiety of NAD to yield NADP.</text>
</comment>
<evidence type="ECO:0000313" key="8">
    <source>
        <dbReference type="EMBL" id="CAE28815.1"/>
    </source>
</evidence>
<dbReference type="AlphaFoldDB" id="Q6N4G3"/>